<dbReference type="SUPFAM" id="SSF54786">
    <property type="entry name" value="YcfA/nrd intein domain"/>
    <property type="match status" value="1"/>
</dbReference>
<dbReference type="Gene3D" id="3.30.920.30">
    <property type="entry name" value="Hypothetical protein"/>
    <property type="match status" value="1"/>
</dbReference>
<dbReference type="Proteomes" id="UP000231472">
    <property type="component" value="Unassembled WGS sequence"/>
</dbReference>
<keyword evidence="3" id="KW-0540">Nuclease</keyword>
<dbReference type="GO" id="GO:0004519">
    <property type="term" value="F:endonuclease activity"/>
    <property type="evidence" value="ECO:0007669"/>
    <property type="project" value="UniProtKB-KW"/>
</dbReference>
<reference evidence="9" key="1">
    <citation type="submission" date="2017-09" db="EMBL/GenBank/DDBJ databases">
        <title>Depth-based differentiation of microbial function through sediment-hosted aquifers and enrichment of novel symbionts in the deep terrestrial subsurface.</title>
        <authorList>
            <person name="Probst A.J."/>
            <person name="Ladd B."/>
            <person name="Jarett J.K."/>
            <person name="Geller-Mcgrath D.E."/>
            <person name="Sieber C.M.K."/>
            <person name="Emerson J.B."/>
            <person name="Anantharaman K."/>
            <person name="Thomas B.C."/>
            <person name="Malmstrom R."/>
            <person name="Stieglmeier M."/>
            <person name="Klingl A."/>
            <person name="Woyke T."/>
            <person name="Ryan C.M."/>
            <person name="Banfield J.F."/>
        </authorList>
    </citation>
    <scope>NUCLEOTIDE SEQUENCE [LARGE SCALE GENOMIC DNA]</scope>
</reference>
<keyword evidence="2" id="KW-1277">Toxin-antitoxin system</keyword>
<evidence type="ECO:0000256" key="5">
    <source>
        <dbReference type="ARBA" id="ARBA00022801"/>
    </source>
</evidence>
<evidence type="ECO:0000313" key="8">
    <source>
        <dbReference type="EMBL" id="PIS39965.1"/>
    </source>
</evidence>
<dbReference type="EMBL" id="PEYC01000046">
    <property type="protein sequence ID" value="PIS39965.1"/>
    <property type="molecule type" value="Genomic_DNA"/>
</dbReference>
<evidence type="ECO:0000256" key="7">
    <source>
        <dbReference type="ARBA" id="ARBA00023016"/>
    </source>
</evidence>
<sequence>MPKVISWRKLVQNFRKLGFEGPYSGGKHLFMKKGVLKVHIPSKHKGDISPGLVNEILRQAGVGKQDWDKL</sequence>
<evidence type="ECO:0000256" key="2">
    <source>
        <dbReference type="ARBA" id="ARBA00022649"/>
    </source>
</evidence>
<gene>
    <name evidence="8" type="ORF">COT32_02315</name>
</gene>
<evidence type="ECO:0000256" key="6">
    <source>
        <dbReference type="ARBA" id="ARBA00022884"/>
    </source>
</evidence>
<evidence type="ECO:0000313" key="9">
    <source>
        <dbReference type="Proteomes" id="UP000231472"/>
    </source>
</evidence>
<keyword evidence="6" id="KW-0694">RNA-binding</keyword>
<comment type="caution">
    <text evidence="8">The sequence shown here is derived from an EMBL/GenBank/DDBJ whole genome shotgun (WGS) entry which is preliminary data.</text>
</comment>
<organism evidence="8 9">
    <name type="scientific">Candidatus Nealsonbacteria bacterium CG08_land_8_20_14_0_20_36_22</name>
    <dbReference type="NCBI Taxonomy" id="1974704"/>
    <lineage>
        <taxon>Bacteria</taxon>
        <taxon>Candidatus Nealsoniibacteriota</taxon>
    </lineage>
</organism>
<dbReference type="GO" id="GO:0016787">
    <property type="term" value="F:hydrolase activity"/>
    <property type="evidence" value="ECO:0007669"/>
    <property type="project" value="UniProtKB-KW"/>
</dbReference>
<protein>
    <recommendedName>
        <fullName evidence="10">Type II toxin-antitoxin system HicA family toxin</fullName>
    </recommendedName>
</protein>
<dbReference type="AlphaFoldDB" id="A0A2H0YN78"/>
<dbReference type="InterPro" id="IPR038570">
    <property type="entry name" value="HicA_sf"/>
</dbReference>
<keyword evidence="7" id="KW-0346">Stress response</keyword>
<keyword evidence="4" id="KW-0255">Endonuclease</keyword>
<evidence type="ECO:0000256" key="4">
    <source>
        <dbReference type="ARBA" id="ARBA00022759"/>
    </source>
</evidence>
<comment type="similarity">
    <text evidence="1">Belongs to the HicA mRNA interferase family.</text>
</comment>
<proteinExistence type="inferred from homology"/>
<accession>A0A2H0YN78</accession>
<keyword evidence="5" id="KW-0378">Hydrolase</keyword>
<dbReference type="Pfam" id="PF07927">
    <property type="entry name" value="HicA_toxin"/>
    <property type="match status" value="1"/>
</dbReference>
<dbReference type="InterPro" id="IPR012933">
    <property type="entry name" value="HicA_mRNA_interferase"/>
</dbReference>
<dbReference type="GO" id="GO:0003729">
    <property type="term" value="F:mRNA binding"/>
    <property type="evidence" value="ECO:0007669"/>
    <property type="project" value="InterPro"/>
</dbReference>
<name>A0A2H0YN78_9BACT</name>
<evidence type="ECO:0008006" key="10">
    <source>
        <dbReference type="Google" id="ProtNLM"/>
    </source>
</evidence>
<evidence type="ECO:0000256" key="1">
    <source>
        <dbReference type="ARBA" id="ARBA00006620"/>
    </source>
</evidence>
<evidence type="ECO:0000256" key="3">
    <source>
        <dbReference type="ARBA" id="ARBA00022722"/>
    </source>
</evidence>